<dbReference type="Proteomes" id="UP000282582">
    <property type="component" value="Unassembled WGS sequence"/>
</dbReference>
<evidence type="ECO:0000256" key="10">
    <source>
        <dbReference type="SAM" id="Phobius"/>
    </source>
</evidence>
<evidence type="ECO:0000313" key="13">
    <source>
        <dbReference type="Proteomes" id="UP000281245"/>
    </source>
</evidence>
<feature type="transmembrane region" description="Helical" evidence="10">
    <location>
        <begin position="79"/>
        <end position="99"/>
    </location>
</feature>
<evidence type="ECO:0000256" key="8">
    <source>
        <dbReference type="ARBA" id="ARBA00035585"/>
    </source>
</evidence>
<evidence type="ECO:0000256" key="6">
    <source>
        <dbReference type="ARBA" id="ARBA00023136"/>
    </source>
</evidence>
<dbReference type="PANTHER" id="PTHR28259:SF1">
    <property type="entry name" value="FLUORIDE EXPORT PROTEIN 1-RELATED"/>
    <property type="match status" value="1"/>
</dbReference>
<protein>
    <submittedName>
        <fullName evidence="11">Uncharacterized protein</fullName>
    </submittedName>
</protein>
<keyword evidence="5 10" id="KW-1133">Transmembrane helix</keyword>
<evidence type="ECO:0000313" key="12">
    <source>
        <dbReference type="EMBL" id="RMY12368.1"/>
    </source>
</evidence>
<dbReference type="PANTHER" id="PTHR28259">
    <property type="entry name" value="FLUORIDE EXPORT PROTEIN 1-RELATED"/>
    <property type="match status" value="1"/>
</dbReference>
<dbReference type="EMBL" id="QWIJ01000399">
    <property type="protein sequence ID" value="RMX82786.1"/>
    <property type="molecule type" value="Genomic_DNA"/>
</dbReference>
<comment type="caution">
    <text evidence="11">The sequence shown here is derived from an EMBL/GenBank/DDBJ whole genome shotgun (WGS) entry which is preliminary data.</text>
</comment>
<evidence type="ECO:0000256" key="4">
    <source>
        <dbReference type="ARBA" id="ARBA00022692"/>
    </source>
</evidence>
<feature type="region of interest" description="Disordered" evidence="9">
    <location>
        <begin position="1"/>
        <end position="66"/>
    </location>
</feature>
<evidence type="ECO:0000313" key="11">
    <source>
        <dbReference type="EMBL" id="RMX82786.1"/>
    </source>
</evidence>
<feature type="compositionally biased region" description="Polar residues" evidence="9">
    <location>
        <begin position="143"/>
        <end position="160"/>
    </location>
</feature>
<feature type="transmembrane region" description="Helical" evidence="10">
    <location>
        <begin position="412"/>
        <end position="434"/>
    </location>
</feature>
<dbReference type="OrthoDB" id="409792at2759"/>
<dbReference type="GO" id="GO:1903425">
    <property type="term" value="F:fluoride transmembrane transporter activity"/>
    <property type="evidence" value="ECO:0007669"/>
    <property type="project" value="TreeGrafter"/>
</dbReference>
<feature type="region of interest" description="Disordered" evidence="9">
    <location>
        <begin position="143"/>
        <end position="176"/>
    </location>
</feature>
<dbReference type="AlphaFoldDB" id="A0A3M6WX73"/>
<reference evidence="13 14" key="1">
    <citation type="journal article" date="2018" name="BMC Genomics">
        <title>Genomic evidence for intraspecific hybridization in a clonal and extremely halotolerant yeast.</title>
        <authorList>
            <person name="Gostincar C."/>
            <person name="Stajich J.E."/>
            <person name="Zupancic J."/>
            <person name="Zalar P."/>
            <person name="Gunde-Cimerman N."/>
        </authorList>
    </citation>
    <scope>NUCLEOTIDE SEQUENCE [LARGE SCALE GENOMIC DNA]</scope>
    <source>
        <strain evidence="12 14">EXF-6654</strain>
        <strain evidence="11 13">EXF-6656</strain>
    </source>
</reference>
<feature type="transmembrane region" description="Helical" evidence="10">
    <location>
        <begin position="105"/>
        <end position="128"/>
    </location>
</feature>
<comment type="function">
    <text evidence="1">Fluoride channel required for the rapid expulsion of cytoplasmic fluoride.</text>
</comment>
<feature type="transmembrane region" description="Helical" evidence="10">
    <location>
        <begin position="315"/>
        <end position="334"/>
    </location>
</feature>
<comment type="similarity">
    <text evidence="7">Belongs to the fluoride channel Fluc/FEX (TC 1.A.43) family.</text>
</comment>
<evidence type="ECO:0000256" key="2">
    <source>
        <dbReference type="ARBA" id="ARBA00004651"/>
    </source>
</evidence>
<feature type="transmembrane region" description="Helical" evidence="10">
    <location>
        <begin position="287"/>
        <end position="309"/>
    </location>
</feature>
<evidence type="ECO:0000256" key="5">
    <source>
        <dbReference type="ARBA" id="ARBA00022989"/>
    </source>
</evidence>
<evidence type="ECO:0000256" key="7">
    <source>
        <dbReference type="ARBA" id="ARBA00035120"/>
    </source>
</evidence>
<dbReference type="Pfam" id="PF02537">
    <property type="entry name" value="CRCB"/>
    <property type="match status" value="2"/>
</dbReference>
<feature type="transmembrane region" description="Helical" evidence="10">
    <location>
        <begin position="188"/>
        <end position="209"/>
    </location>
</feature>
<evidence type="ECO:0000256" key="1">
    <source>
        <dbReference type="ARBA" id="ARBA00002598"/>
    </source>
</evidence>
<comment type="catalytic activity">
    <reaction evidence="8">
        <text>fluoride(in) = fluoride(out)</text>
        <dbReference type="Rhea" id="RHEA:76159"/>
        <dbReference type="ChEBI" id="CHEBI:17051"/>
    </reaction>
    <physiologicalReaction direction="left-to-right" evidence="8">
        <dbReference type="Rhea" id="RHEA:76160"/>
    </physiologicalReaction>
</comment>
<sequence length="447" mass="48432">MPRSEGPIDPAIPDEEDLSGEDLGLDELAAPAPDENPTDQGVYRHSDLENEGRRQSSQDGRQISRERRVSNFGRGLTQIYIYSYLVFFSILGVLARLGLQALTLYPGAPIATTDLWANFAGCLVIGFLREDRMLFHSHWSKSKLQNGGSRETRAQASQEGDSASSEEKSKDTDSEATRKAYEASRAAVPGYIGVTVGFCGSLTTFASVARDAFLAISNNLKTDPTATHFVTAIARSRSAGYSVMALLAVWLLEISLSLIALKSGAHLAVITAALLESKAPKANYERFMNLMIIPLSCAVWIGSILFAIFTPYPAWRGQVLFALVFAPLGCILRFQLSVSLNRRIGSFPLGTFLANILGSLTLGMCYDLQRSSAAQSVIGCQVLQGIEEGFSGALTTFSTWALELDTLRIKHAYFYGACTVCVAVAGMTIIMGPLRWTTGFMEPACAT</sequence>
<gene>
    <name evidence="12" type="ORF">D0868_02616</name>
    <name evidence="11" type="ORF">D0869_05798</name>
</gene>
<dbReference type="GO" id="GO:0005886">
    <property type="term" value="C:plasma membrane"/>
    <property type="evidence" value="ECO:0007669"/>
    <property type="project" value="UniProtKB-SubCell"/>
</dbReference>
<organism evidence="11 13">
    <name type="scientific">Hortaea werneckii</name>
    <name type="common">Black yeast</name>
    <name type="synonym">Cladosporium werneckii</name>
    <dbReference type="NCBI Taxonomy" id="91943"/>
    <lineage>
        <taxon>Eukaryota</taxon>
        <taxon>Fungi</taxon>
        <taxon>Dikarya</taxon>
        <taxon>Ascomycota</taxon>
        <taxon>Pezizomycotina</taxon>
        <taxon>Dothideomycetes</taxon>
        <taxon>Dothideomycetidae</taxon>
        <taxon>Mycosphaerellales</taxon>
        <taxon>Teratosphaeriaceae</taxon>
        <taxon>Hortaea</taxon>
    </lineage>
</organism>
<evidence type="ECO:0000256" key="3">
    <source>
        <dbReference type="ARBA" id="ARBA00022475"/>
    </source>
</evidence>
<keyword evidence="4 10" id="KW-0812">Transmembrane</keyword>
<comment type="subcellular location">
    <subcellularLocation>
        <location evidence="2">Cell membrane</location>
        <topology evidence="2">Multi-pass membrane protein</topology>
    </subcellularLocation>
</comment>
<dbReference type="Proteomes" id="UP000281245">
    <property type="component" value="Unassembled WGS sequence"/>
</dbReference>
<feature type="transmembrane region" description="Helical" evidence="10">
    <location>
        <begin position="247"/>
        <end position="275"/>
    </location>
</feature>
<proteinExistence type="inferred from homology"/>
<keyword evidence="3" id="KW-1003">Cell membrane</keyword>
<feature type="compositionally biased region" description="Basic and acidic residues" evidence="9">
    <location>
        <begin position="42"/>
        <end position="66"/>
    </location>
</feature>
<keyword evidence="6 10" id="KW-0472">Membrane</keyword>
<evidence type="ECO:0000313" key="14">
    <source>
        <dbReference type="Proteomes" id="UP000282582"/>
    </source>
</evidence>
<feature type="compositionally biased region" description="Basic and acidic residues" evidence="9">
    <location>
        <begin position="165"/>
        <end position="176"/>
    </location>
</feature>
<evidence type="ECO:0000256" key="9">
    <source>
        <dbReference type="SAM" id="MobiDB-lite"/>
    </source>
</evidence>
<dbReference type="InterPro" id="IPR003691">
    <property type="entry name" value="FluC"/>
</dbReference>
<name>A0A3M6WX73_HORWE</name>
<dbReference type="EMBL" id="QWIK01000135">
    <property type="protein sequence ID" value="RMY12368.1"/>
    <property type="molecule type" value="Genomic_DNA"/>
</dbReference>
<feature type="compositionally biased region" description="Acidic residues" evidence="9">
    <location>
        <begin position="12"/>
        <end position="25"/>
    </location>
</feature>
<accession>A0A3M6WX73</accession>